<dbReference type="EMBL" id="AP014924">
    <property type="protein sequence ID" value="BAS29190.1"/>
    <property type="molecule type" value="Genomic_DNA"/>
</dbReference>
<dbReference type="PANTHER" id="PTHR33055">
    <property type="entry name" value="TRANSPOSASE FOR INSERTION SEQUENCE ELEMENT IS1111A"/>
    <property type="match status" value="1"/>
</dbReference>
<dbReference type="PATRIC" id="fig|1555112.3.peg.3414"/>
<evidence type="ECO:0000259" key="2">
    <source>
        <dbReference type="Pfam" id="PF01548"/>
    </source>
</evidence>
<dbReference type="RefSeq" id="WP_068140634.1">
    <property type="nucleotide sequence ID" value="NZ_AP014924.1"/>
</dbReference>
<protein>
    <submittedName>
        <fullName evidence="4">Transposase</fullName>
    </submittedName>
</protein>
<feature type="domain" description="Transposase IS116/IS110/IS902 C-terminal" evidence="3">
    <location>
        <begin position="223"/>
        <end position="301"/>
    </location>
</feature>
<proteinExistence type="predicted"/>
<dbReference type="NCBIfam" id="NF033542">
    <property type="entry name" value="transpos_IS110"/>
    <property type="match status" value="1"/>
</dbReference>
<accession>A0A0K2SPZ3</accession>
<gene>
    <name evidence="4" type="ORF">LIP_3378</name>
</gene>
<dbReference type="STRING" id="1555112.LIP_3378"/>
<sequence length="373" mass="41159">MNHTTKFVGLDVSKESIAVAVADGTQAPPRYLGGIPNTPEAVRKLIKWLSKPEELLACYEAGPTGYGLYRQLSQLGVPCVVVAPSLTPVRPGDHVKTDRRDALRLAQLLRAGELTPVWVPGKEDEALRDLVRARESAKRDLRRARQEISSFLLRHGIEAPKGTRRWSKTFLRWLDTVSFAQRATQVAFQEYLRAAHEAAGRVERLEAEIHAVATESDRAPVIQALQALKGVREITAVTVVAEVGEFSWFGSPAQLMAYSGTVPRESSSGARVHRTGITKTGNAHLRFVLGEAAWAYRYKPAVKAPLRARQRGLDPETTAIALKAQERLHRKYWRLISRGKPSGVAATAVARELLGFMWAIACPVEAQRQKVAA</sequence>
<dbReference type="InterPro" id="IPR003346">
    <property type="entry name" value="Transposase_20"/>
</dbReference>
<dbReference type="PANTHER" id="PTHR33055:SF13">
    <property type="entry name" value="TRANSPOSASE"/>
    <property type="match status" value="1"/>
</dbReference>
<dbReference type="AlphaFoldDB" id="A0A0K2SPZ3"/>
<dbReference type="GO" id="GO:0003677">
    <property type="term" value="F:DNA binding"/>
    <property type="evidence" value="ECO:0007669"/>
    <property type="project" value="InterPro"/>
</dbReference>
<dbReference type="InterPro" id="IPR047650">
    <property type="entry name" value="Transpos_IS110"/>
</dbReference>
<evidence type="ECO:0000259" key="3">
    <source>
        <dbReference type="Pfam" id="PF02371"/>
    </source>
</evidence>
<dbReference type="InterPro" id="IPR002525">
    <property type="entry name" value="Transp_IS110-like_N"/>
</dbReference>
<name>A0A0K2SPZ3_LIMPI</name>
<evidence type="ECO:0000313" key="5">
    <source>
        <dbReference type="Proteomes" id="UP000065807"/>
    </source>
</evidence>
<organism evidence="4 5">
    <name type="scientific">Limnochorda pilosa</name>
    <dbReference type="NCBI Taxonomy" id="1555112"/>
    <lineage>
        <taxon>Bacteria</taxon>
        <taxon>Bacillati</taxon>
        <taxon>Bacillota</taxon>
        <taxon>Limnochordia</taxon>
        <taxon>Limnochordales</taxon>
        <taxon>Limnochordaceae</taxon>
        <taxon>Limnochorda</taxon>
    </lineage>
</organism>
<feature type="domain" description="Transposase IS110-like N-terminal" evidence="2">
    <location>
        <begin position="8"/>
        <end position="154"/>
    </location>
</feature>
<dbReference type="GO" id="GO:0004803">
    <property type="term" value="F:transposase activity"/>
    <property type="evidence" value="ECO:0007669"/>
    <property type="project" value="InterPro"/>
</dbReference>
<evidence type="ECO:0000313" key="4">
    <source>
        <dbReference type="EMBL" id="BAS29190.1"/>
    </source>
</evidence>
<dbReference type="Pfam" id="PF01548">
    <property type="entry name" value="DEDD_Tnp_IS110"/>
    <property type="match status" value="1"/>
</dbReference>
<dbReference type="OrthoDB" id="3191145at2"/>
<keyword evidence="5" id="KW-1185">Reference proteome</keyword>
<feature type="coiled-coil region" evidence="1">
    <location>
        <begin position="127"/>
        <end position="154"/>
    </location>
</feature>
<dbReference type="Pfam" id="PF02371">
    <property type="entry name" value="Transposase_20"/>
    <property type="match status" value="1"/>
</dbReference>
<dbReference type="GO" id="GO:0006313">
    <property type="term" value="P:DNA transposition"/>
    <property type="evidence" value="ECO:0007669"/>
    <property type="project" value="InterPro"/>
</dbReference>
<reference evidence="5" key="1">
    <citation type="submission" date="2015-07" db="EMBL/GenBank/DDBJ databases">
        <title>Complete genome sequence and phylogenetic analysis of Limnochorda pilosa.</title>
        <authorList>
            <person name="Watanabe M."/>
            <person name="Kojima H."/>
            <person name="Fukui M."/>
        </authorList>
    </citation>
    <scope>NUCLEOTIDE SEQUENCE [LARGE SCALE GENOMIC DNA]</scope>
    <source>
        <strain evidence="5">HC45</strain>
    </source>
</reference>
<dbReference type="KEGG" id="lpil:LIP_3378"/>
<reference evidence="5" key="2">
    <citation type="journal article" date="2016" name="Int. J. Syst. Evol. Microbiol.">
        <title>Complete genome sequence and cell structure of Limnochorda pilosa, a Gram-negative spore-former within the phylum Firmicutes.</title>
        <authorList>
            <person name="Watanabe M."/>
            <person name="Kojima H."/>
            <person name="Fukui M."/>
        </authorList>
    </citation>
    <scope>NUCLEOTIDE SEQUENCE [LARGE SCALE GENOMIC DNA]</scope>
    <source>
        <strain evidence="5">HC45</strain>
    </source>
</reference>
<evidence type="ECO:0000256" key="1">
    <source>
        <dbReference type="SAM" id="Coils"/>
    </source>
</evidence>
<keyword evidence="1" id="KW-0175">Coiled coil</keyword>
<dbReference type="Proteomes" id="UP000065807">
    <property type="component" value="Chromosome"/>
</dbReference>